<sequence length="370" mass="40639">MSPECDDCGQEFTTLSRLRLHDCPGGQRSEATDDPTTDELPTDTTDESAGSPASDSGLDRQELDRQELEREHPDVVGDLPDLIDDARAGDLSAISRAIAEYERVLTTVSRGDAPGGDDLHHDLLFAYYEPLADGLDAAAETGGWEILLEFADAYDPHEQNEFPEVGHVIANAIGRSVIRTRRSEGVDAIPADALAFLGAIPEYVDEFHVAYEESYTYGWGIDHPDHSVADHPLALAQDEPLFVKVTLNTAFYVDQHAALDVFETLVTDEAISGTHTRFGREIDRTELYFQAVADLETEQLLGPHAPPYWDEDDDLPRVVDVDPDVKQRIQDLALETGVADSVSADWSLRDLDSSLLSGILDEMSDSRDGS</sequence>
<evidence type="ECO:0000313" key="2">
    <source>
        <dbReference type="EMBL" id="MFC4990208.1"/>
    </source>
</evidence>
<dbReference type="Pfam" id="PF26458">
    <property type="entry name" value="DUF8137"/>
    <property type="match status" value="1"/>
</dbReference>
<dbReference type="InterPro" id="IPR058450">
    <property type="entry name" value="DUF8137"/>
</dbReference>
<gene>
    <name evidence="2" type="ORF">ACFPFO_21160</name>
</gene>
<reference evidence="2 3" key="1">
    <citation type="journal article" date="2019" name="Int. J. Syst. Evol. Microbiol.">
        <title>The Global Catalogue of Microorganisms (GCM) 10K type strain sequencing project: providing services to taxonomists for standard genome sequencing and annotation.</title>
        <authorList>
            <consortium name="The Broad Institute Genomics Platform"/>
            <consortium name="The Broad Institute Genome Sequencing Center for Infectious Disease"/>
            <person name="Wu L."/>
            <person name="Ma J."/>
        </authorList>
    </citation>
    <scope>NUCLEOTIDE SEQUENCE [LARGE SCALE GENOMIC DNA]</scope>
    <source>
        <strain evidence="2 3">CGMCC 1.15824</strain>
    </source>
</reference>
<dbReference type="AlphaFoldDB" id="A0ABD5QKD1"/>
<accession>A0ABD5QKD1</accession>
<dbReference type="Proteomes" id="UP001595925">
    <property type="component" value="Unassembled WGS sequence"/>
</dbReference>
<organism evidence="2 3">
    <name type="scientific">Saliphagus infecundisoli</name>
    <dbReference type="NCBI Taxonomy" id="1849069"/>
    <lineage>
        <taxon>Archaea</taxon>
        <taxon>Methanobacteriati</taxon>
        <taxon>Methanobacteriota</taxon>
        <taxon>Stenosarchaea group</taxon>
        <taxon>Halobacteria</taxon>
        <taxon>Halobacteriales</taxon>
        <taxon>Natrialbaceae</taxon>
        <taxon>Saliphagus</taxon>
    </lineage>
</organism>
<feature type="compositionally biased region" description="Acidic residues" evidence="1">
    <location>
        <begin position="32"/>
        <end position="46"/>
    </location>
</feature>
<evidence type="ECO:0008006" key="4">
    <source>
        <dbReference type="Google" id="ProtNLM"/>
    </source>
</evidence>
<protein>
    <recommendedName>
        <fullName evidence="4">C2H2-type domain-containing protein</fullName>
    </recommendedName>
</protein>
<name>A0ABD5QKD1_9EURY</name>
<evidence type="ECO:0000313" key="3">
    <source>
        <dbReference type="Proteomes" id="UP001595925"/>
    </source>
</evidence>
<feature type="region of interest" description="Disordered" evidence="1">
    <location>
        <begin position="18"/>
        <end position="65"/>
    </location>
</feature>
<proteinExistence type="predicted"/>
<comment type="caution">
    <text evidence="2">The sequence shown here is derived from an EMBL/GenBank/DDBJ whole genome shotgun (WGS) entry which is preliminary data.</text>
</comment>
<dbReference type="RefSeq" id="WP_224830285.1">
    <property type="nucleotide sequence ID" value="NZ_JAIVEF010000046.1"/>
</dbReference>
<evidence type="ECO:0000256" key="1">
    <source>
        <dbReference type="SAM" id="MobiDB-lite"/>
    </source>
</evidence>
<keyword evidence="3" id="KW-1185">Reference proteome</keyword>
<dbReference type="EMBL" id="JBHSJG010000064">
    <property type="protein sequence ID" value="MFC4990208.1"/>
    <property type="molecule type" value="Genomic_DNA"/>
</dbReference>